<keyword evidence="1" id="KW-0472">Membrane</keyword>
<proteinExistence type="predicted"/>
<dbReference type="GO" id="GO:0004190">
    <property type="term" value="F:aspartic-type endopeptidase activity"/>
    <property type="evidence" value="ECO:0007669"/>
    <property type="project" value="TreeGrafter"/>
</dbReference>
<gene>
    <name evidence="3" type="ORF">DU473_03520</name>
</gene>
<organism evidence="3 4">
    <name type="scientific">Campylobacter novaezeelandiae</name>
    <dbReference type="NCBI Taxonomy" id="2267891"/>
    <lineage>
        <taxon>Bacteria</taxon>
        <taxon>Pseudomonadati</taxon>
        <taxon>Campylobacterota</taxon>
        <taxon>Epsilonproteobacteria</taxon>
        <taxon>Campylobacterales</taxon>
        <taxon>Campylobacteraceae</taxon>
        <taxon>Campylobacter</taxon>
    </lineage>
</organism>
<feature type="transmembrane region" description="Helical" evidence="1">
    <location>
        <begin position="123"/>
        <end position="147"/>
    </location>
</feature>
<feature type="domain" description="Prepilin peptidase A24 N-terminal" evidence="2">
    <location>
        <begin position="7"/>
        <end position="87"/>
    </location>
</feature>
<dbReference type="Proteomes" id="UP000292583">
    <property type="component" value="Unassembled WGS sequence"/>
</dbReference>
<evidence type="ECO:0000256" key="1">
    <source>
        <dbReference type="SAM" id="Phobius"/>
    </source>
</evidence>
<protein>
    <submittedName>
        <fullName evidence="3">Prepilin peptidase</fullName>
    </submittedName>
</protein>
<keyword evidence="4" id="KW-1185">Reference proteome</keyword>
<keyword evidence="1" id="KW-1133">Transmembrane helix</keyword>
<dbReference type="GO" id="GO:0005886">
    <property type="term" value="C:plasma membrane"/>
    <property type="evidence" value="ECO:0007669"/>
    <property type="project" value="TreeGrafter"/>
</dbReference>
<keyword evidence="1" id="KW-0812">Transmembrane</keyword>
<dbReference type="OrthoDB" id="9789291at2"/>
<feature type="transmembrane region" description="Helical" evidence="1">
    <location>
        <begin position="73"/>
        <end position="90"/>
    </location>
</feature>
<sequence>MIFFLLILGASLGSFCKALADRIIYKQKIFYPRSFCFSCRRNLGFLELIPIFSYIFLRAKCKYCKNKIPFEVFLSEIIGIFLICIAYFFNTNLYDFIVFSFFVFNLFLLSLIDIKLKAVPEILLWSAFFLAGFYAFKMEEIFYIFIFENLKEGFLLYAVSFSGALFLFKSFILFLTNLKRKNKISDNLGDADIIIVACIGGILGFKDGFISLFIACILTLPFFIIKARKEKELAMIPFLTLSFILVWIFRINYETLL</sequence>
<comment type="caution">
    <text evidence="3">The sequence shown here is derived from an EMBL/GenBank/DDBJ whole genome shotgun (WGS) entry which is preliminary data.</text>
</comment>
<dbReference type="EMBL" id="QPGR01000005">
    <property type="protein sequence ID" value="TBR81421.1"/>
    <property type="molecule type" value="Genomic_DNA"/>
</dbReference>
<dbReference type="RefSeq" id="WP_131165955.1">
    <property type="nucleotide sequence ID" value="NZ_CP076657.1"/>
</dbReference>
<evidence type="ECO:0000259" key="2">
    <source>
        <dbReference type="Pfam" id="PF06750"/>
    </source>
</evidence>
<dbReference type="PANTHER" id="PTHR30487">
    <property type="entry name" value="TYPE 4 PREPILIN-LIKE PROTEINS LEADER PEPTIDE-PROCESSING ENZYME"/>
    <property type="match status" value="1"/>
</dbReference>
<feature type="transmembrane region" description="Helical" evidence="1">
    <location>
        <begin position="153"/>
        <end position="175"/>
    </location>
</feature>
<accession>A0A4V2JQJ8</accession>
<dbReference type="AlphaFoldDB" id="A0A4V2JQJ8"/>
<dbReference type="PANTHER" id="PTHR30487:SF0">
    <property type="entry name" value="PREPILIN LEADER PEPTIDASE_N-METHYLTRANSFERASE-RELATED"/>
    <property type="match status" value="1"/>
</dbReference>
<evidence type="ECO:0000313" key="3">
    <source>
        <dbReference type="EMBL" id="TBR81421.1"/>
    </source>
</evidence>
<dbReference type="InterPro" id="IPR010627">
    <property type="entry name" value="Prepilin_pept_A24_N"/>
</dbReference>
<feature type="transmembrane region" description="Helical" evidence="1">
    <location>
        <begin position="187"/>
        <end position="203"/>
    </location>
</feature>
<evidence type="ECO:0000313" key="4">
    <source>
        <dbReference type="Proteomes" id="UP000292583"/>
    </source>
</evidence>
<feature type="transmembrane region" description="Helical" evidence="1">
    <location>
        <begin position="209"/>
        <end position="226"/>
    </location>
</feature>
<dbReference type="Pfam" id="PF06750">
    <property type="entry name" value="A24_N_bact"/>
    <property type="match status" value="1"/>
</dbReference>
<feature type="transmembrane region" description="Helical" evidence="1">
    <location>
        <begin position="233"/>
        <end position="253"/>
    </location>
</feature>
<dbReference type="GO" id="GO:0006465">
    <property type="term" value="P:signal peptide processing"/>
    <property type="evidence" value="ECO:0007669"/>
    <property type="project" value="TreeGrafter"/>
</dbReference>
<reference evidence="3 4" key="1">
    <citation type="submission" date="2018-07" db="EMBL/GenBank/DDBJ databases">
        <title>Campylobacter zealandensis sp. nov., isolated from birds and water in New Zealand.</title>
        <authorList>
            <person name="Wilkinson D.A."/>
            <person name="Biggs P.J."/>
            <person name="French N.P."/>
            <person name="Midwinter A.C."/>
        </authorList>
    </citation>
    <scope>NUCLEOTIDE SEQUENCE [LARGE SCALE GENOMIC DNA]</scope>
    <source>
        <strain evidence="3 4">B423b</strain>
    </source>
</reference>
<feature type="transmembrane region" description="Helical" evidence="1">
    <location>
        <begin position="96"/>
        <end position="116"/>
    </location>
</feature>
<feature type="transmembrane region" description="Helical" evidence="1">
    <location>
        <begin position="44"/>
        <end position="61"/>
    </location>
</feature>
<name>A0A4V2JQJ8_9BACT</name>
<dbReference type="InterPro" id="IPR050882">
    <property type="entry name" value="Prepilin_peptidase/N-MTase"/>
</dbReference>